<dbReference type="InterPro" id="IPR028098">
    <property type="entry name" value="Glyco_trans_4-like_N"/>
</dbReference>
<feature type="domain" description="Glycosyl transferase family 1" evidence="1">
    <location>
        <begin position="186"/>
        <end position="350"/>
    </location>
</feature>
<dbReference type="KEGG" id="falb:HYN59_08360"/>
<dbReference type="SUPFAM" id="SSF53756">
    <property type="entry name" value="UDP-Glycosyltransferase/glycogen phosphorylase"/>
    <property type="match status" value="1"/>
</dbReference>
<evidence type="ECO:0000313" key="4">
    <source>
        <dbReference type="Proteomes" id="UP000244929"/>
    </source>
</evidence>
<dbReference type="RefSeq" id="WP_108777838.1">
    <property type="nucleotide sequence ID" value="NZ_CP029186.1"/>
</dbReference>
<keyword evidence="3" id="KW-0808">Transferase</keyword>
<dbReference type="AlphaFoldDB" id="A0A2S1QXM5"/>
<dbReference type="PANTHER" id="PTHR45947:SF3">
    <property type="entry name" value="SULFOQUINOVOSYL TRANSFERASE SQD2"/>
    <property type="match status" value="1"/>
</dbReference>
<dbReference type="CDD" id="cd03808">
    <property type="entry name" value="GT4_CapM-like"/>
    <property type="match status" value="1"/>
</dbReference>
<gene>
    <name evidence="3" type="ORF">HYN59_08360</name>
</gene>
<dbReference type="OrthoDB" id="9790710at2"/>
<dbReference type="Pfam" id="PF00534">
    <property type="entry name" value="Glycos_transf_1"/>
    <property type="match status" value="1"/>
</dbReference>
<reference evidence="3 4" key="1">
    <citation type="submission" date="2018-04" db="EMBL/GenBank/DDBJ databases">
        <title>Genome sequencing of Flavobacterium sp. HYN0059.</title>
        <authorList>
            <person name="Yi H."/>
            <person name="Baek C."/>
        </authorList>
    </citation>
    <scope>NUCLEOTIDE SEQUENCE [LARGE SCALE GENOMIC DNA]</scope>
    <source>
        <strain evidence="3 4">HYN0059</strain>
    </source>
</reference>
<evidence type="ECO:0000259" key="2">
    <source>
        <dbReference type="Pfam" id="PF13477"/>
    </source>
</evidence>
<accession>A0A2S1QXM5</accession>
<organism evidence="3 4">
    <name type="scientific">Flavobacterium album</name>
    <dbReference type="NCBI Taxonomy" id="2175091"/>
    <lineage>
        <taxon>Bacteria</taxon>
        <taxon>Pseudomonadati</taxon>
        <taxon>Bacteroidota</taxon>
        <taxon>Flavobacteriia</taxon>
        <taxon>Flavobacteriales</taxon>
        <taxon>Flavobacteriaceae</taxon>
        <taxon>Flavobacterium</taxon>
    </lineage>
</organism>
<dbReference type="Gene3D" id="3.40.50.2000">
    <property type="entry name" value="Glycogen Phosphorylase B"/>
    <property type="match status" value="2"/>
</dbReference>
<keyword evidence="4" id="KW-1185">Reference proteome</keyword>
<dbReference type="Pfam" id="PF13477">
    <property type="entry name" value="Glyco_trans_4_2"/>
    <property type="match status" value="1"/>
</dbReference>
<feature type="domain" description="Glycosyltransferase subfamily 4-like N-terminal" evidence="2">
    <location>
        <begin position="3"/>
        <end position="147"/>
    </location>
</feature>
<protein>
    <submittedName>
        <fullName evidence="3">Glycosyltransferase family 1 protein</fullName>
    </submittedName>
</protein>
<dbReference type="EMBL" id="CP029186">
    <property type="protein sequence ID" value="AWH85134.1"/>
    <property type="molecule type" value="Genomic_DNA"/>
</dbReference>
<dbReference type="PANTHER" id="PTHR45947">
    <property type="entry name" value="SULFOQUINOVOSYL TRANSFERASE SQD2"/>
    <property type="match status" value="1"/>
</dbReference>
<proteinExistence type="predicted"/>
<name>A0A2S1QXM5_9FLAO</name>
<evidence type="ECO:0000259" key="1">
    <source>
        <dbReference type="Pfam" id="PF00534"/>
    </source>
</evidence>
<evidence type="ECO:0000313" key="3">
    <source>
        <dbReference type="EMBL" id="AWH85134.1"/>
    </source>
</evidence>
<dbReference type="Proteomes" id="UP000244929">
    <property type="component" value="Chromosome"/>
</dbReference>
<dbReference type="InterPro" id="IPR050194">
    <property type="entry name" value="Glycosyltransferase_grp1"/>
</dbReference>
<dbReference type="InterPro" id="IPR001296">
    <property type="entry name" value="Glyco_trans_1"/>
</dbReference>
<sequence>MKKVLFVANIHKHFNAFHLPYINYLKSEGYEVHVAANDPETRIAEADKQYDLPINRNPFSKNNITAVRQLKKIIAKERYSLIHCHTAMGSVVARLAAKKFRKEGWLKVLYTVHGFHFYKGSPKMYWQVYYPMEKYLSKYTDGIITINEEDYALIKNSNFKNGETFKVPGVGINSDKFKGLSFSDAPAIRAKNGYSNDVFLIIYIAEFITRKNHKFILESVAKLQEKISDFKFIFAGRGILKETMEEQAGALGVNSKIDFLGFRKDIGELIIMSDIGVSVSRQEGLPMNVAEEMYAGKPVVASYIRGHSDLVDDGVSGFLYQPGDQEGFVSRIIELYNNKELYSKMSVAASEKATKFALDNCLEEMKTIYKRFL</sequence>
<dbReference type="GO" id="GO:0016757">
    <property type="term" value="F:glycosyltransferase activity"/>
    <property type="evidence" value="ECO:0007669"/>
    <property type="project" value="InterPro"/>
</dbReference>